<dbReference type="Gene3D" id="2.60.40.1200">
    <property type="match status" value="3"/>
</dbReference>
<dbReference type="RefSeq" id="WP_140233169.1">
    <property type="nucleotide sequence ID" value="NZ_CP041036.1"/>
</dbReference>
<feature type="domain" description="Cadherin-like" evidence="1">
    <location>
        <begin position="105"/>
        <end position="197"/>
    </location>
</feature>
<evidence type="ECO:0000313" key="3">
    <source>
        <dbReference type="Proteomes" id="UP000319809"/>
    </source>
</evidence>
<accession>A0A4Y5YAN3</accession>
<reference evidence="2 3" key="1">
    <citation type="submission" date="2019-06" db="EMBL/GenBank/DDBJ databases">
        <title>The genome of Shewanella sp. SM1901.</title>
        <authorList>
            <person name="Cha Q."/>
        </authorList>
    </citation>
    <scope>NUCLEOTIDE SEQUENCE [LARGE SCALE GENOMIC DNA]</scope>
    <source>
        <strain evidence="2 3">SM1901</strain>
    </source>
</reference>
<keyword evidence="3" id="KW-1185">Reference proteome</keyword>
<sequence>MTGNVIDGSSVDGPISVTTFTVAGDTTVHSADGTDVTITGVGTFSLTDAGVYTFTPVANYNGAVPVITYTLTDGSGANDTSTLSLTVTPVNDDFTDDNEIRSIVEDSPEVTGNVIDGSSVDGPISVTTFTVAGDTTVHSADGTDVTITGVGTFSLTDAGVYTFTPVANYNGAVPVITYTLTDGSGANDTSTLSLTVTPVNDDFTDDNEIRSIVEDSPEVTGNVIDGSSVDGPLTVVSFTVDGSATVHPADGTDVTITGVGAFSLTDAGVYTFTPVANYNGAVPVITYTLTDGSGANDTSTLSLTVTQ</sequence>
<dbReference type="NCBIfam" id="NF012211">
    <property type="entry name" value="tand_rpt_95"/>
    <property type="match status" value="2"/>
</dbReference>
<feature type="domain" description="Cadherin-like" evidence="1">
    <location>
        <begin position="30"/>
        <end position="88"/>
    </location>
</feature>
<feature type="domain" description="Cadherin-like" evidence="1">
    <location>
        <begin position="214"/>
        <end position="306"/>
    </location>
</feature>
<dbReference type="InterPro" id="IPR041690">
    <property type="entry name" value="Cadherin_5"/>
</dbReference>
<organism evidence="2 3">
    <name type="scientific">Shewanella polaris</name>
    <dbReference type="NCBI Taxonomy" id="2588449"/>
    <lineage>
        <taxon>Bacteria</taxon>
        <taxon>Pseudomonadati</taxon>
        <taxon>Pseudomonadota</taxon>
        <taxon>Gammaproteobacteria</taxon>
        <taxon>Alteromonadales</taxon>
        <taxon>Shewanellaceae</taxon>
        <taxon>Shewanella</taxon>
    </lineage>
</organism>
<dbReference type="AlphaFoldDB" id="A0A4Y5YAN3"/>
<name>A0A4Y5YAN3_9GAMM</name>
<dbReference type="Proteomes" id="UP000319809">
    <property type="component" value="Chromosome"/>
</dbReference>
<evidence type="ECO:0000313" key="2">
    <source>
        <dbReference type="EMBL" id="QDE29860.1"/>
    </source>
</evidence>
<dbReference type="EMBL" id="CP041036">
    <property type="protein sequence ID" value="QDE29860.1"/>
    <property type="molecule type" value="Genomic_DNA"/>
</dbReference>
<protein>
    <submittedName>
        <fullName evidence="2">Tandem-95 repeat protein</fullName>
    </submittedName>
</protein>
<dbReference type="KEGG" id="spol:FH971_02080"/>
<dbReference type="Pfam" id="PF17892">
    <property type="entry name" value="Cadherin_5"/>
    <property type="match status" value="3"/>
</dbReference>
<gene>
    <name evidence="2" type="ORF">FH971_02080</name>
</gene>
<proteinExistence type="predicted"/>
<evidence type="ECO:0000259" key="1">
    <source>
        <dbReference type="Pfam" id="PF17892"/>
    </source>
</evidence>